<evidence type="ECO:0000313" key="2">
    <source>
        <dbReference type="EMBL" id="RAG82140.1"/>
    </source>
</evidence>
<dbReference type="RefSeq" id="WP_111505972.1">
    <property type="nucleotide sequence ID" value="NZ_QKYN01000122.1"/>
</dbReference>
<keyword evidence="1" id="KW-0472">Membrane</keyword>
<dbReference type="InterPro" id="IPR000801">
    <property type="entry name" value="Esterase-like"/>
</dbReference>
<dbReference type="GO" id="GO:0016747">
    <property type="term" value="F:acyltransferase activity, transferring groups other than amino-acyl groups"/>
    <property type="evidence" value="ECO:0007669"/>
    <property type="project" value="TreeGrafter"/>
</dbReference>
<evidence type="ECO:0000313" key="3">
    <source>
        <dbReference type="Proteomes" id="UP000248889"/>
    </source>
</evidence>
<feature type="transmembrane region" description="Helical" evidence="1">
    <location>
        <begin position="6"/>
        <end position="27"/>
    </location>
</feature>
<protein>
    <submittedName>
        <fullName evidence="2">Esterase</fullName>
    </submittedName>
</protein>
<comment type="caution">
    <text evidence="2">The sequence shown here is derived from an EMBL/GenBank/DDBJ whole genome shotgun (WGS) entry which is preliminary data.</text>
</comment>
<keyword evidence="3" id="KW-1185">Reference proteome</keyword>
<dbReference type="OrthoDB" id="3849008at2"/>
<dbReference type="Gene3D" id="3.40.50.1820">
    <property type="entry name" value="alpha/beta hydrolase"/>
    <property type="match status" value="1"/>
</dbReference>
<dbReference type="PANTHER" id="PTHR48098">
    <property type="entry name" value="ENTEROCHELIN ESTERASE-RELATED"/>
    <property type="match status" value="1"/>
</dbReference>
<organism evidence="2 3">
    <name type="scientific">Streptacidiphilus pinicola</name>
    <dbReference type="NCBI Taxonomy" id="2219663"/>
    <lineage>
        <taxon>Bacteria</taxon>
        <taxon>Bacillati</taxon>
        <taxon>Actinomycetota</taxon>
        <taxon>Actinomycetes</taxon>
        <taxon>Kitasatosporales</taxon>
        <taxon>Streptomycetaceae</taxon>
        <taxon>Streptacidiphilus</taxon>
    </lineage>
</organism>
<sequence length="368" mass="38763">MSLTGTPFFVLTVMVMIGALTALFVFWNRIPGPRPARMGGRLGLAVFSQLTAVIAVLVYVNNSMGPFYESWSDLFGGSSAPPVTTSVAGGGHGHDAPPRDGKLSFTEYGPGVMKAHTVGARSGIDGSLYVWLPPQYHDPAYAQTAFPVVELLPGTPGTPQAWFGTMRVQEQMQKLMAAGKVKPMIMVSAKLNTLGGNTDAGCADIPGAAKTATWLAKDVPDLVRANFRAAKDPSGWGIMGYSAGAYCAVNLTVQHPESFRAAVSLSGYNTPESPLVTRDPALARANNPYLQLKLAGQQPPVSFLMAGSLQDQGTVPAARALLGVLKHPGDSRLLTVQSGGHTPDVWRGMLPDALTWLSARTASQGVSS</sequence>
<keyword evidence="1" id="KW-0812">Transmembrane</keyword>
<name>A0A2X0K4C5_9ACTN</name>
<dbReference type="Proteomes" id="UP000248889">
    <property type="component" value="Unassembled WGS sequence"/>
</dbReference>
<gene>
    <name evidence="2" type="ORF">DN069_29090</name>
</gene>
<evidence type="ECO:0000256" key="1">
    <source>
        <dbReference type="SAM" id="Phobius"/>
    </source>
</evidence>
<keyword evidence="1" id="KW-1133">Transmembrane helix</keyword>
<dbReference type="AlphaFoldDB" id="A0A2X0K4C5"/>
<dbReference type="PANTHER" id="PTHR48098:SF1">
    <property type="entry name" value="DIACYLGLYCEROL ACYLTRANSFERASE_MYCOLYLTRANSFERASE AG85A"/>
    <property type="match status" value="1"/>
</dbReference>
<dbReference type="EMBL" id="QKYN01000122">
    <property type="protein sequence ID" value="RAG82140.1"/>
    <property type="molecule type" value="Genomic_DNA"/>
</dbReference>
<feature type="transmembrane region" description="Helical" evidence="1">
    <location>
        <begin position="39"/>
        <end position="60"/>
    </location>
</feature>
<dbReference type="InterPro" id="IPR029058">
    <property type="entry name" value="AB_hydrolase_fold"/>
</dbReference>
<proteinExistence type="predicted"/>
<dbReference type="Pfam" id="PF00756">
    <property type="entry name" value="Esterase"/>
    <property type="match status" value="1"/>
</dbReference>
<dbReference type="InterPro" id="IPR050583">
    <property type="entry name" value="Mycobacterial_A85_antigen"/>
</dbReference>
<accession>A0A2X0K4C5</accession>
<dbReference type="SUPFAM" id="SSF53474">
    <property type="entry name" value="alpha/beta-Hydrolases"/>
    <property type="match status" value="1"/>
</dbReference>
<reference evidence="2 3" key="1">
    <citation type="submission" date="2018-06" db="EMBL/GenBank/DDBJ databases">
        <title>Streptacidiphilus pinicola sp. nov., isolated from pine grove soil.</title>
        <authorList>
            <person name="Roh S.G."/>
            <person name="Park S."/>
            <person name="Kim M.-K."/>
            <person name="Yun B.-R."/>
            <person name="Park J."/>
            <person name="Kim M.J."/>
            <person name="Kim Y.S."/>
            <person name="Kim S.B."/>
        </authorList>
    </citation>
    <scope>NUCLEOTIDE SEQUENCE [LARGE SCALE GENOMIC DNA]</scope>
    <source>
        <strain evidence="2 3">MMS16-CNU450</strain>
    </source>
</reference>